<evidence type="ECO:0000313" key="1">
    <source>
        <dbReference type="EMBL" id="ARW20706.1"/>
    </source>
</evidence>
<dbReference type="GO" id="GO:0015031">
    <property type="term" value="P:protein transport"/>
    <property type="evidence" value="ECO:0007669"/>
    <property type="project" value="InterPro"/>
</dbReference>
<dbReference type="Pfam" id="PF16993">
    <property type="entry name" value="Asp1"/>
    <property type="match status" value="1"/>
</dbReference>
<dbReference type="EMBL" id="CP021474">
    <property type="protein sequence ID" value="ARW20706.1"/>
    <property type="molecule type" value="Genomic_DNA"/>
</dbReference>
<dbReference type="InterPro" id="IPR022372">
    <property type="entry name" value="Accessory_SS_Asp1"/>
</dbReference>
<name>A0A1Y0VX44_PEDPE</name>
<accession>A0A1Y0VX44</accession>
<gene>
    <name evidence="1" type="ORF">S100892_02171</name>
</gene>
<protein>
    <submittedName>
        <fullName evidence="1">Accessory Sec system protein Asp1</fullName>
    </submittedName>
</protein>
<reference evidence="1 2" key="1">
    <citation type="submission" date="2017-05" db="EMBL/GenBank/DDBJ databases">
        <title>Genome sequence of Pediococcus pentosaceus strain SRCM100892.</title>
        <authorList>
            <person name="Cho S.H."/>
        </authorList>
    </citation>
    <scope>NUCLEOTIDE SEQUENCE [LARGE SCALE GENOMIC DNA]</scope>
    <source>
        <strain evidence="1 2">SRCM100892</strain>
    </source>
</reference>
<proteinExistence type="predicted"/>
<dbReference type="AlphaFoldDB" id="A0A1Y0VX44"/>
<sequence>MFYIMPTWENEVSELNRDLLKNLTNVFVGGKKSVKLAVLNFLPNLRYLLHVNGLTNYEYWNIWDAILGIERVDGMPLGPEALDLPQGVRLINAMTSMDAYEGSKLYARIIRSSEGYLSEVQFMNSQNRHTDVYDDRGFKVCTNYYENEEVVRQEWFNECNQLIVRYEPKAKVAVQILGNYSNFEKRQYKTLNKLLMEFVNSFFEEHFDPTQDRLIASTNLKIRPLMVEIQKRLPVTYLLDHLGPMDTTTVETLQPQIQGAFKFVVPNYVIFQQIKSSVAEPAQKVLKLGYPYGTENRLGNSNEESKMFIYWHIDESTNDTTCSQFAEKLIDYSLEHENVGLQVAALNDRQANLVFNYLCQALKNKYTFLDLEQDQDLIWKIVFGREDTDAIGKLLMQLKFRLGMNLKHNPETNPQKLADSARFKKINWKKVMEDITETIIRVNSRDNEIYRNLARSRVLVDVGSPYNTRMQFNAISAGIPQIVNVDSPFIINRKNGWIINEKQSLSQGLDFYLQELDNWNKSLVATTKYMEQLTLKRQADWWERRTKYEK</sequence>
<dbReference type="Proteomes" id="UP000196118">
    <property type="component" value="Chromosome"/>
</dbReference>
<organism evidence="1 2">
    <name type="scientific">Pediococcus pentosaceus</name>
    <dbReference type="NCBI Taxonomy" id="1255"/>
    <lineage>
        <taxon>Bacteria</taxon>
        <taxon>Bacillati</taxon>
        <taxon>Bacillota</taxon>
        <taxon>Bacilli</taxon>
        <taxon>Lactobacillales</taxon>
        <taxon>Lactobacillaceae</taxon>
        <taxon>Pediococcus</taxon>
    </lineage>
</organism>
<evidence type="ECO:0000313" key="2">
    <source>
        <dbReference type="Proteomes" id="UP000196118"/>
    </source>
</evidence>